<accession>A0A0D2T2I7</accession>
<dbReference type="AlphaFoldDB" id="A0A0D2T2I7"/>
<reference evidence="1 2" key="1">
    <citation type="journal article" date="2012" name="Nature">
        <title>Repeated polyploidization of Gossypium genomes and the evolution of spinnable cotton fibres.</title>
        <authorList>
            <person name="Paterson A.H."/>
            <person name="Wendel J.F."/>
            <person name="Gundlach H."/>
            <person name="Guo H."/>
            <person name="Jenkins J."/>
            <person name="Jin D."/>
            <person name="Llewellyn D."/>
            <person name="Showmaker K.C."/>
            <person name="Shu S."/>
            <person name="Udall J."/>
            <person name="Yoo M.J."/>
            <person name="Byers R."/>
            <person name="Chen W."/>
            <person name="Doron-Faigenboim A."/>
            <person name="Duke M.V."/>
            <person name="Gong L."/>
            <person name="Grimwood J."/>
            <person name="Grover C."/>
            <person name="Grupp K."/>
            <person name="Hu G."/>
            <person name="Lee T.H."/>
            <person name="Li J."/>
            <person name="Lin L."/>
            <person name="Liu T."/>
            <person name="Marler B.S."/>
            <person name="Page J.T."/>
            <person name="Roberts A.W."/>
            <person name="Romanel E."/>
            <person name="Sanders W.S."/>
            <person name="Szadkowski E."/>
            <person name="Tan X."/>
            <person name="Tang H."/>
            <person name="Xu C."/>
            <person name="Wang J."/>
            <person name="Wang Z."/>
            <person name="Zhang D."/>
            <person name="Zhang L."/>
            <person name="Ashrafi H."/>
            <person name="Bedon F."/>
            <person name="Bowers J.E."/>
            <person name="Brubaker C.L."/>
            <person name="Chee P.W."/>
            <person name="Das S."/>
            <person name="Gingle A.R."/>
            <person name="Haigler C.H."/>
            <person name="Harker D."/>
            <person name="Hoffmann L.V."/>
            <person name="Hovav R."/>
            <person name="Jones D.C."/>
            <person name="Lemke C."/>
            <person name="Mansoor S."/>
            <person name="ur Rahman M."/>
            <person name="Rainville L.N."/>
            <person name="Rambani A."/>
            <person name="Reddy U.K."/>
            <person name="Rong J.K."/>
            <person name="Saranga Y."/>
            <person name="Scheffler B.E."/>
            <person name="Scheffler J.A."/>
            <person name="Stelly D.M."/>
            <person name="Triplett B.A."/>
            <person name="Van Deynze A."/>
            <person name="Vaslin M.F."/>
            <person name="Waghmare V.N."/>
            <person name="Walford S.A."/>
            <person name="Wright R.J."/>
            <person name="Zaki E.A."/>
            <person name="Zhang T."/>
            <person name="Dennis E.S."/>
            <person name="Mayer K.F."/>
            <person name="Peterson D.G."/>
            <person name="Rokhsar D.S."/>
            <person name="Wang X."/>
            <person name="Schmutz J."/>
        </authorList>
    </citation>
    <scope>NUCLEOTIDE SEQUENCE [LARGE SCALE GENOMIC DNA]</scope>
</reference>
<evidence type="ECO:0000313" key="2">
    <source>
        <dbReference type="Proteomes" id="UP000032304"/>
    </source>
</evidence>
<gene>
    <name evidence="1" type="ORF">B456_008G181700</name>
</gene>
<dbReference type="Gramene" id="KJB50669">
    <property type="protein sequence ID" value="KJB50669"/>
    <property type="gene ID" value="B456_008G181700"/>
</dbReference>
<name>A0A0D2T2I7_GOSRA</name>
<dbReference type="Proteomes" id="UP000032304">
    <property type="component" value="Chromosome 8"/>
</dbReference>
<protein>
    <submittedName>
        <fullName evidence="1">Uncharacterized protein</fullName>
    </submittedName>
</protein>
<proteinExistence type="predicted"/>
<dbReference type="OMA" id="RFWRSNS"/>
<keyword evidence="2" id="KW-1185">Reference proteome</keyword>
<organism evidence="1 2">
    <name type="scientific">Gossypium raimondii</name>
    <name type="common">Peruvian cotton</name>
    <name type="synonym">Gossypium klotzschianum subsp. raimondii</name>
    <dbReference type="NCBI Taxonomy" id="29730"/>
    <lineage>
        <taxon>Eukaryota</taxon>
        <taxon>Viridiplantae</taxon>
        <taxon>Streptophyta</taxon>
        <taxon>Embryophyta</taxon>
        <taxon>Tracheophyta</taxon>
        <taxon>Spermatophyta</taxon>
        <taxon>Magnoliopsida</taxon>
        <taxon>eudicotyledons</taxon>
        <taxon>Gunneridae</taxon>
        <taxon>Pentapetalae</taxon>
        <taxon>rosids</taxon>
        <taxon>malvids</taxon>
        <taxon>Malvales</taxon>
        <taxon>Malvaceae</taxon>
        <taxon>Malvoideae</taxon>
        <taxon>Gossypium</taxon>
    </lineage>
</organism>
<evidence type="ECO:0000313" key="1">
    <source>
        <dbReference type="EMBL" id="KJB50669.1"/>
    </source>
</evidence>
<sequence>MKEAALKTCEIGFTYCVVISDESPADIWPALEISHNPGHESLQSARFWRSNSCVLSVKFQTWTALW</sequence>
<dbReference type="EMBL" id="CM001747">
    <property type="protein sequence ID" value="KJB50669.1"/>
    <property type="molecule type" value="Genomic_DNA"/>
</dbReference>